<reference evidence="2 3" key="1">
    <citation type="submission" date="2024-09" db="EMBL/GenBank/DDBJ databases">
        <title>Chromosome-scale assembly of Riccia fluitans.</title>
        <authorList>
            <person name="Paukszto L."/>
            <person name="Sawicki J."/>
            <person name="Karawczyk K."/>
            <person name="Piernik-Szablinska J."/>
            <person name="Szczecinska M."/>
            <person name="Mazdziarz M."/>
        </authorList>
    </citation>
    <scope>NUCLEOTIDE SEQUENCE [LARGE SCALE GENOMIC DNA]</scope>
    <source>
        <strain evidence="2">Rf_01</strain>
        <tissue evidence="2">Aerial parts of the thallus</tissue>
    </source>
</reference>
<dbReference type="EMBL" id="JBHFFA010000004">
    <property type="protein sequence ID" value="KAL2629840.1"/>
    <property type="molecule type" value="Genomic_DNA"/>
</dbReference>
<evidence type="ECO:0000313" key="2">
    <source>
        <dbReference type="EMBL" id="KAL2629840.1"/>
    </source>
</evidence>
<organism evidence="2 3">
    <name type="scientific">Riccia fluitans</name>
    <dbReference type="NCBI Taxonomy" id="41844"/>
    <lineage>
        <taxon>Eukaryota</taxon>
        <taxon>Viridiplantae</taxon>
        <taxon>Streptophyta</taxon>
        <taxon>Embryophyta</taxon>
        <taxon>Marchantiophyta</taxon>
        <taxon>Marchantiopsida</taxon>
        <taxon>Marchantiidae</taxon>
        <taxon>Marchantiales</taxon>
        <taxon>Ricciaceae</taxon>
        <taxon>Riccia</taxon>
    </lineage>
</organism>
<evidence type="ECO:0000313" key="3">
    <source>
        <dbReference type="Proteomes" id="UP001605036"/>
    </source>
</evidence>
<comment type="caution">
    <text evidence="2">The sequence shown here is derived from an EMBL/GenBank/DDBJ whole genome shotgun (WGS) entry which is preliminary data.</text>
</comment>
<keyword evidence="3" id="KW-1185">Reference proteome</keyword>
<sequence length="101" mass="11354">MDTNVTGVKPQKRKEGRKKDRDLRMQTLTRKKFGRGKEKRTRGGTSLWRGNSRGGSTIVAVGWGGREPRGVPLRTYGDPGRRAGFLCVRNHAYSLESQPLQ</sequence>
<protein>
    <submittedName>
        <fullName evidence="2">Uncharacterized protein</fullName>
    </submittedName>
</protein>
<evidence type="ECO:0000256" key="1">
    <source>
        <dbReference type="SAM" id="MobiDB-lite"/>
    </source>
</evidence>
<dbReference type="AlphaFoldDB" id="A0ABD1YGP4"/>
<proteinExistence type="predicted"/>
<accession>A0ABD1YGP4</accession>
<dbReference type="Proteomes" id="UP001605036">
    <property type="component" value="Unassembled WGS sequence"/>
</dbReference>
<gene>
    <name evidence="2" type="ORF">R1flu_014526</name>
</gene>
<feature type="compositionally biased region" description="Basic residues" evidence="1">
    <location>
        <begin position="29"/>
        <end position="42"/>
    </location>
</feature>
<feature type="region of interest" description="Disordered" evidence="1">
    <location>
        <begin position="1"/>
        <end position="78"/>
    </location>
</feature>
<name>A0ABD1YGP4_9MARC</name>